<name>A0A6C0CK56_9ZZZZ</name>
<proteinExistence type="predicted"/>
<keyword evidence="1" id="KW-0175">Coiled coil</keyword>
<feature type="region of interest" description="Disordered" evidence="2">
    <location>
        <begin position="1"/>
        <end position="23"/>
    </location>
</feature>
<evidence type="ECO:0000313" key="3">
    <source>
        <dbReference type="EMBL" id="QHT05166.1"/>
    </source>
</evidence>
<feature type="coiled-coil region" evidence="1">
    <location>
        <begin position="35"/>
        <end position="62"/>
    </location>
</feature>
<feature type="compositionally biased region" description="Basic and acidic residues" evidence="2">
    <location>
        <begin position="1"/>
        <end position="22"/>
    </location>
</feature>
<accession>A0A6C0CK56</accession>
<sequence>MYGSRKREEDRKAMMAKERESENALNHVKRTYSELQTQRAMLPQHESQLQALEARMKQCKGASSIREFFNLQTEVRNLKRKISDIDTGCDAKAFYERAVPLITQTESSDPNVNQKREALALVLFHKEKTVPVFIQTDLCTTCKEELTMKAEESLMVCPKCRKTWKLLNMATDHVDVDYFAQDTHLNHTKFTSAGNIDSSDDALYPKPLMFEGFISQFSETVPDPPPRVLEIILCELSRVHIASGSKIQPTPIGMILRKKGLKEYVWMSLRISMILKRNGDDAIPSFSNDIIQRLMKRFHLFINAVKESVSKKQLSPNLKTLKTMTSALKFITRNFMQFLTRVFLIMEGDVAQSELFECHKTRSVHRREDRRIQHACERLQKKGDLEGFDWNYVRSL</sequence>
<evidence type="ECO:0000256" key="1">
    <source>
        <dbReference type="SAM" id="Coils"/>
    </source>
</evidence>
<dbReference type="AlphaFoldDB" id="A0A6C0CK56"/>
<reference evidence="3" key="1">
    <citation type="journal article" date="2020" name="Nature">
        <title>Giant virus diversity and host interactions through global metagenomics.</title>
        <authorList>
            <person name="Schulz F."/>
            <person name="Roux S."/>
            <person name="Paez-Espino D."/>
            <person name="Jungbluth S."/>
            <person name="Walsh D.A."/>
            <person name="Denef V.J."/>
            <person name="McMahon K.D."/>
            <person name="Konstantinidis K.T."/>
            <person name="Eloe-Fadrosh E.A."/>
            <person name="Kyrpides N.C."/>
            <person name="Woyke T."/>
        </authorList>
    </citation>
    <scope>NUCLEOTIDE SEQUENCE</scope>
    <source>
        <strain evidence="3">GVMAG-M-3300021354-14</strain>
    </source>
</reference>
<evidence type="ECO:0000256" key="2">
    <source>
        <dbReference type="SAM" id="MobiDB-lite"/>
    </source>
</evidence>
<dbReference type="EMBL" id="MN739450">
    <property type="protein sequence ID" value="QHT05166.1"/>
    <property type="molecule type" value="Genomic_DNA"/>
</dbReference>
<protein>
    <submittedName>
        <fullName evidence="3">Uncharacterized protein</fullName>
    </submittedName>
</protein>
<organism evidence="3">
    <name type="scientific">viral metagenome</name>
    <dbReference type="NCBI Taxonomy" id="1070528"/>
    <lineage>
        <taxon>unclassified sequences</taxon>
        <taxon>metagenomes</taxon>
        <taxon>organismal metagenomes</taxon>
    </lineage>
</organism>